<sequence length="65" mass="6946">MVWTDCKDDSIVNVADSVEEGGAESRFCWILLGLSRKEAVEGMELGGGAHQDQSGWSKTTGATDL</sequence>
<accession>A0AAV0BB85</accession>
<feature type="compositionally biased region" description="Polar residues" evidence="1">
    <location>
        <begin position="51"/>
        <end position="65"/>
    </location>
</feature>
<reference evidence="2" key="1">
    <citation type="submission" date="2022-06" db="EMBL/GenBank/DDBJ databases">
        <authorList>
            <consortium name="SYNGENTA / RWTH Aachen University"/>
        </authorList>
    </citation>
    <scope>NUCLEOTIDE SEQUENCE</scope>
</reference>
<dbReference type="AlphaFoldDB" id="A0AAV0BB85"/>
<proteinExistence type="predicted"/>
<feature type="region of interest" description="Disordered" evidence="1">
    <location>
        <begin position="46"/>
        <end position="65"/>
    </location>
</feature>
<dbReference type="EMBL" id="CALTRL010005517">
    <property type="protein sequence ID" value="CAH7684584.1"/>
    <property type="molecule type" value="Genomic_DNA"/>
</dbReference>
<organism evidence="2 3">
    <name type="scientific">Phakopsora pachyrhizi</name>
    <name type="common">Asian soybean rust disease fungus</name>
    <dbReference type="NCBI Taxonomy" id="170000"/>
    <lineage>
        <taxon>Eukaryota</taxon>
        <taxon>Fungi</taxon>
        <taxon>Dikarya</taxon>
        <taxon>Basidiomycota</taxon>
        <taxon>Pucciniomycotina</taxon>
        <taxon>Pucciniomycetes</taxon>
        <taxon>Pucciniales</taxon>
        <taxon>Phakopsoraceae</taxon>
        <taxon>Phakopsora</taxon>
    </lineage>
</organism>
<evidence type="ECO:0000313" key="3">
    <source>
        <dbReference type="Proteomes" id="UP001153365"/>
    </source>
</evidence>
<evidence type="ECO:0000256" key="1">
    <source>
        <dbReference type="SAM" id="MobiDB-lite"/>
    </source>
</evidence>
<protein>
    <submittedName>
        <fullName evidence="2">Uncharacterized protein</fullName>
    </submittedName>
</protein>
<gene>
    <name evidence="2" type="ORF">PPACK8108_LOCUS18849</name>
</gene>
<dbReference type="Proteomes" id="UP001153365">
    <property type="component" value="Unassembled WGS sequence"/>
</dbReference>
<evidence type="ECO:0000313" key="2">
    <source>
        <dbReference type="EMBL" id="CAH7684584.1"/>
    </source>
</evidence>
<comment type="caution">
    <text evidence="2">The sequence shown here is derived from an EMBL/GenBank/DDBJ whole genome shotgun (WGS) entry which is preliminary data.</text>
</comment>
<name>A0AAV0BB85_PHAPC</name>
<keyword evidence="3" id="KW-1185">Reference proteome</keyword>